<evidence type="ECO:0000256" key="5">
    <source>
        <dbReference type="ARBA" id="ARBA00023157"/>
    </source>
</evidence>
<dbReference type="AlphaFoldDB" id="A0A3L6SL74"/>
<comment type="similarity">
    <text evidence="8">Belongs to the early nodulin-like (ENODL) family.</text>
</comment>
<dbReference type="Proteomes" id="UP000275267">
    <property type="component" value="Unassembled WGS sequence"/>
</dbReference>
<dbReference type="OrthoDB" id="2015640at2759"/>
<dbReference type="InterPro" id="IPR039391">
    <property type="entry name" value="Phytocyanin-like"/>
</dbReference>
<feature type="compositionally biased region" description="Low complexity" evidence="10">
    <location>
        <begin position="10"/>
        <end position="22"/>
    </location>
</feature>
<keyword evidence="2" id="KW-0336">GPI-anchor</keyword>
<evidence type="ECO:0000256" key="10">
    <source>
        <dbReference type="SAM" id="MobiDB-lite"/>
    </source>
</evidence>
<evidence type="ECO:0000256" key="6">
    <source>
        <dbReference type="ARBA" id="ARBA00023180"/>
    </source>
</evidence>
<dbReference type="InterPro" id="IPR008972">
    <property type="entry name" value="Cupredoxin"/>
</dbReference>
<dbReference type="GO" id="GO:0009055">
    <property type="term" value="F:electron transfer activity"/>
    <property type="evidence" value="ECO:0007669"/>
    <property type="project" value="InterPro"/>
</dbReference>
<evidence type="ECO:0000256" key="4">
    <source>
        <dbReference type="ARBA" id="ARBA00023136"/>
    </source>
</evidence>
<reference evidence="13" key="1">
    <citation type="journal article" date="2019" name="Nat. Commun.">
        <title>The genome of broomcorn millet.</title>
        <authorList>
            <person name="Zou C."/>
            <person name="Miki D."/>
            <person name="Li D."/>
            <person name="Tang Q."/>
            <person name="Xiao L."/>
            <person name="Rajput S."/>
            <person name="Deng P."/>
            <person name="Jia W."/>
            <person name="Huang R."/>
            <person name="Zhang M."/>
            <person name="Sun Y."/>
            <person name="Hu J."/>
            <person name="Fu X."/>
            <person name="Schnable P.S."/>
            <person name="Li F."/>
            <person name="Zhang H."/>
            <person name="Feng B."/>
            <person name="Zhu X."/>
            <person name="Liu R."/>
            <person name="Schnable J.C."/>
            <person name="Zhu J.-K."/>
            <person name="Zhang H."/>
        </authorList>
    </citation>
    <scope>NUCLEOTIDE SEQUENCE [LARGE SCALE GENOMIC DNA]</scope>
</reference>
<dbReference type="GO" id="GO:0098552">
    <property type="term" value="C:side of membrane"/>
    <property type="evidence" value="ECO:0007669"/>
    <property type="project" value="UniProtKB-KW"/>
</dbReference>
<evidence type="ECO:0000256" key="1">
    <source>
        <dbReference type="ARBA" id="ARBA00004589"/>
    </source>
</evidence>
<gene>
    <name evidence="12" type="ORF">C2845_PM07G23110</name>
</gene>
<dbReference type="PANTHER" id="PTHR33021:SF435">
    <property type="entry name" value="EARLY NODULIN-LIKE PROTEIN 1"/>
    <property type="match status" value="1"/>
</dbReference>
<accession>A0A3L6SL74</accession>
<comment type="caution">
    <text evidence="12">The sequence shown here is derived from an EMBL/GenBank/DDBJ whole genome shotgun (WGS) entry which is preliminary data.</text>
</comment>
<proteinExistence type="inferred from homology"/>
<keyword evidence="13" id="KW-1185">Reference proteome</keyword>
<name>A0A3L6SL74_PANMI</name>
<evidence type="ECO:0000256" key="7">
    <source>
        <dbReference type="ARBA" id="ARBA00023288"/>
    </source>
</evidence>
<dbReference type="PROSITE" id="PS51485">
    <property type="entry name" value="PHYTOCYANIN"/>
    <property type="match status" value="1"/>
</dbReference>
<evidence type="ECO:0000256" key="8">
    <source>
        <dbReference type="ARBA" id="ARBA00035011"/>
    </source>
</evidence>
<keyword evidence="3" id="KW-0732">Signal</keyword>
<keyword evidence="5" id="KW-1015">Disulfide bond</keyword>
<keyword evidence="6" id="KW-0325">Glycoprotein</keyword>
<dbReference type="EMBL" id="PQIB02000004">
    <property type="protein sequence ID" value="RLN23389.1"/>
    <property type="molecule type" value="Genomic_DNA"/>
</dbReference>
<feature type="region of interest" description="Disordered" evidence="10">
    <location>
        <begin position="306"/>
        <end position="330"/>
    </location>
</feature>
<dbReference type="PANTHER" id="PTHR33021">
    <property type="entry name" value="BLUE COPPER PROTEIN"/>
    <property type="match status" value="1"/>
</dbReference>
<evidence type="ECO:0000256" key="2">
    <source>
        <dbReference type="ARBA" id="ARBA00022622"/>
    </source>
</evidence>
<dbReference type="FunFam" id="2.60.40.420:FF:000010">
    <property type="entry name" value="Early nodulin-like protein 1"/>
    <property type="match status" value="1"/>
</dbReference>
<dbReference type="GO" id="GO:0005886">
    <property type="term" value="C:plasma membrane"/>
    <property type="evidence" value="ECO:0007669"/>
    <property type="project" value="TreeGrafter"/>
</dbReference>
<comment type="subcellular location">
    <subcellularLocation>
        <location evidence="9">Endomembrane system</location>
        <topology evidence="9">Lipid-anchor</topology>
    </subcellularLocation>
    <subcellularLocation>
        <location evidence="1">Membrane</location>
        <topology evidence="1">Lipid-anchor</topology>
        <topology evidence="1">GPI-anchor</topology>
    </subcellularLocation>
</comment>
<keyword evidence="4" id="KW-0472">Membrane</keyword>
<evidence type="ECO:0000256" key="9">
    <source>
        <dbReference type="ARBA" id="ARBA00037868"/>
    </source>
</evidence>
<feature type="compositionally biased region" description="Basic and acidic residues" evidence="10">
    <location>
        <begin position="23"/>
        <end position="33"/>
    </location>
</feature>
<feature type="domain" description="Phytocyanin" evidence="11">
    <location>
        <begin position="157"/>
        <end position="263"/>
    </location>
</feature>
<dbReference type="InterPro" id="IPR003245">
    <property type="entry name" value="Phytocyanin_dom"/>
</dbReference>
<dbReference type="Gene3D" id="2.60.40.420">
    <property type="entry name" value="Cupredoxins - blue copper proteins"/>
    <property type="match status" value="1"/>
</dbReference>
<organism evidence="12 13">
    <name type="scientific">Panicum miliaceum</name>
    <name type="common">Proso millet</name>
    <name type="synonym">Broomcorn millet</name>
    <dbReference type="NCBI Taxonomy" id="4540"/>
    <lineage>
        <taxon>Eukaryota</taxon>
        <taxon>Viridiplantae</taxon>
        <taxon>Streptophyta</taxon>
        <taxon>Embryophyta</taxon>
        <taxon>Tracheophyta</taxon>
        <taxon>Spermatophyta</taxon>
        <taxon>Magnoliopsida</taxon>
        <taxon>Liliopsida</taxon>
        <taxon>Poales</taxon>
        <taxon>Poaceae</taxon>
        <taxon>PACMAD clade</taxon>
        <taxon>Panicoideae</taxon>
        <taxon>Panicodae</taxon>
        <taxon>Paniceae</taxon>
        <taxon>Panicinae</taxon>
        <taxon>Panicum</taxon>
        <taxon>Panicum sect. Panicum</taxon>
    </lineage>
</organism>
<evidence type="ECO:0000313" key="13">
    <source>
        <dbReference type="Proteomes" id="UP000275267"/>
    </source>
</evidence>
<dbReference type="CDD" id="cd11019">
    <property type="entry name" value="OsENODL1_like"/>
    <property type="match status" value="1"/>
</dbReference>
<feature type="region of interest" description="Disordered" evidence="10">
    <location>
        <begin position="1"/>
        <end position="49"/>
    </location>
</feature>
<evidence type="ECO:0000313" key="12">
    <source>
        <dbReference type="EMBL" id="RLN23389.1"/>
    </source>
</evidence>
<evidence type="ECO:0000259" key="11">
    <source>
        <dbReference type="PROSITE" id="PS51485"/>
    </source>
</evidence>
<dbReference type="Pfam" id="PF02298">
    <property type="entry name" value="Cu_bind_like"/>
    <property type="match status" value="1"/>
</dbReference>
<keyword evidence="7" id="KW-0449">Lipoprotein</keyword>
<dbReference type="SUPFAM" id="SSF49503">
    <property type="entry name" value="Cupredoxins"/>
    <property type="match status" value="1"/>
</dbReference>
<evidence type="ECO:0000256" key="3">
    <source>
        <dbReference type="ARBA" id="ARBA00022729"/>
    </source>
</evidence>
<protein>
    <recommendedName>
        <fullName evidence="11">Phytocyanin domain-containing protein</fullName>
    </recommendedName>
</protein>
<dbReference type="InterPro" id="IPR041846">
    <property type="entry name" value="ENL_dom"/>
</dbReference>
<dbReference type="GO" id="GO:0012505">
    <property type="term" value="C:endomembrane system"/>
    <property type="evidence" value="ECO:0007669"/>
    <property type="project" value="UniProtKB-SubCell"/>
</dbReference>
<sequence length="356" mass="36738">MVQAKLPSSGAPRLQAPAAAGAHDIEDPGKKMDEDGELEIARFGPRSGDLPLLAAESQPCIPPGPPPVPAAVSNRIAPPPRAPHPRAAYITDQPQSSAAVHTTISTIGATPLSARTVLSGQSREETAMGASKAGSAAAAWLVAVVGLAAEVYSSEAYVFYAGGRDGWVLDPTESYNHWAGRNRFQVNDTIVFAHEEGVSSVLLVTEQDFDTCSTRSPVRRLDAVGGGGGRSVFRFDRSGPFFFISSDEDRCRKAQKLYIIVMAVRPAAAVAPAPGSSRWTASPPAGAPAPPPLWASAPEYARAPGMSALGASDHEGTSLSSTLGAPPPTAGASRSVDDAIIISAVGVVGALVLCML</sequence>
<dbReference type="STRING" id="4540.A0A3L6SL74"/>